<evidence type="ECO:0000313" key="1">
    <source>
        <dbReference type="EMBL" id="MEE1944457.1"/>
    </source>
</evidence>
<proteinExistence type="predicted"/>
<dbReference type="Proteomes" id="UP001336835">
    <property type="component" value="Unassembled WGS sequence"/>
</dbReference>
<name>A0ABU7I4R3_9SPHI</name>
<keyword evidence="2" id="KW-1185">Reference proteome</keyword>
<gene>
    <name evidence="1" type="ORF">VRU48_05010</name>
</gene>
<dbReference type="Pfam" id="PF10117">
    <property type="entry name" value="McrBC"/>
    <property type="match status" value="1"/>
</dbReference>
<dbReference type="PANTHER" id="PTHR38733">
    <property type="entry name" value="PROTEIN MCRC"/>
    <property type="match status" value="1"/>
</dbReference>
<dbReference type="RefSeq" id="WP_330106826.1">
    <property type="nucleotide sequence ID" value="NZ_JAZDQT010000001.1"/>
</dbReference>
<accession>A0ABU7I4R3</accession>
<dbReference type="InterPro" id="IPR019292">
    <property type="entry name" value="McrC"/>
</dbReference>
<dbReference type="EMBL" id="JAZDQT010000001">
    <property type="protein sequence ID" value="MEE1944457.1"/>
    <property type="molecule type" value="Genomic_DNA"/>
</dbReference>
<comment type="caution">
    <text evidence="1">The sequence shown here is derived from an EMBL/GenBank/DDBJ whole genome shotgun (WGS) entry which is preliminary data.</text>
</comment>
<protein>
    <recommendedName>
        <fullName evidence="3">Restriction endonuclease</fullName>
    </recommendedName>
</protein>
<evidence type="ECO:0008006" key="3">
    <source>
        <dbReference type="Google" id="ProtNLM"/>
    </source>
</evidence>
<reference evidence="1 2" key="1">
    <citation type="submission" date="2024-01" db="EMBL/GenBank/DDBJ databases">
        <title>Pedobacter sp. nov., isolated from fresh soil.</title>
        <authorList>
            <person name="Le N.T.T."/>
        </authorList>
    </citation>
    <scope>NUCLEOTIDE SEQUENCE [LARGE SCALE GENOMIC DNA]</scope>
    <source>
        <strain evidence="1 2">KR3-3</strain>
    </source>
</reference>
<sequence>MLKISEHFEYYYSNHINMLSQLHNWESYYELEDKVHAIFFDTEKQYVCVSLELSKENGEHQCSITSSYYIGLDRFSKLKLPVYIQPKLNNEDYQLNYIEMLLEALKEPENFDYLEGLVLVKFNDPWIEIENELSPELTPFLIAQFLATVKSLLKNGLKKSYYHKTENLSSRVKGKVLVGRQIKENVLKNKLTQTICQYQEFGFDTEANQFLKYVLSLLPHHFDNFDTKGSIRLNLEEVWRFCQAGFQHIGKRTFTKLQYKENNPFYKLYNLAIQLGNQILALYDYNIARNAKQATCMHPPFWIDMSKLFELYVFKKLREKFKGDHAVVYHQKYHKQELDFIINADGFKAVVDAKYKPRYAYGNPSMEDARQLSGYTRLKKVYEELGIDEDCIIPAYFVYPSNLPVIVEKAEKIENFEKADVSPEKLFSDDLRISTMYKKMYLQAIELPIQS</sequence>
<evidence type="ECO:0000313" key="2">
    <source>
        <dbReference type="Proteomes" id="UP001336835"/>
    </source>
</evidence>
<organism evidence="1 2">
    <name type="scientific">Pedobacter albus</name>
    <dbReference type="NCBI Taxonomy" id="3113905"/>
    <lineage>
        <taxon>Bacteria</taxon>
        <taxon>Pseudomonadati</taxon>
        <taxon>Bacteroidota</taxon>
        <taxon>Sphingobacteriia</taxon>
        <taxon>Sphingobacteriales</taxon>
        <taxon>Sphingobacteriaceae</taxon>
        <taxon>Pedobacter</taxon>
    </lineage>
</organism>
<dbReference type="PANTHER" id="PTHR38733:SF1">
    <property type="entry name" value="TYPE IV METHYL-DIRECTED RESTRICTION ENZYME ECOKMCRBC"/>
    <property type="match status" value="1"/>
</dbReference>